<dbReference type="InterPro" id="IPR041382">
    <property type="entry name" value="SH3_16"/>
</dbReference>
<dbReference type="InterPro" id="IPR051202">
    <property type="entry name" value="Peptidase_C40"/>
</dbReference>
<keyword evidence="5" id="KW-0732">Signal</keyword>
<dbReference type="RefSeq" id="WP_002694201.1">
    <property type="nucleotide sequence ID" value="NZ_AAWS01000004.1"/>
</dbReference>
<evidence type="ECO:0000313" key="8">
    <source>
        <dbReference type="Proteomes" id="UP000004095"/>
    </source>
</evidence>
<evidence type="ECO:0000256" key="4">
    <source>
        <dbReference type="ARBA" id="ARBA00022807"/>
    </source>
</evidence>
<comment type="similarity">
    <text evidence="1">Belongs to the peptidase C40 family.</text>
</comment>
<evidence type="ECO:0000256" key="5">
    <source>
        <dbReference type="SAM" id="SignalP"/>
    </source>
</evidence>
<dbReference type="GO" id="GO:0008234">
    <property type="term" value="F:cysteine-type peptidase activity"/>
    <property type="evidence" value="ECO:0007669"/>
    <property type="project" value="UniProtKB-KW"/>
</dbReference>
<dbReference type="PROSITE" id="PS51935">
    <property type="entry name" value="NLPC_P60"/>
    <property type="match status" value="1"/>
</dbReference>
<reference evidence="7 8" key="1">
    <citation type="submission" date="2007-01" db="EMBL/GenBank/DDBJ databases">
        <authorList>
            <person name="Haygood M."/>
            <person name="Podell S."/>
            <person name="Anderson C."/>
            <person name="Hopkinson B."/>
            <person name="Roe K."/>
            <person name="Barbeau K."/>
            <person name="Gaasterland T."/>
            <person name="Ferriera S."/>
            <person name="Johnson J."/>
            <person name="Kravitz S."/>
            <person name="Beeson K."/>
            <person name="Sutton G."/>
            <person name="Rogers Y.-H."/>
            <person name="Friedman R."/>
            <person name="Frazier M."/>
            <person name="Venter J.C."/>
        </authorList>
    </citation>
    <scope>NUCLEOTIDE SEQUENCE [LARGE SCALE GENOMIC DNA]</scope>
    <source>
        <strain evidence="7 8">ATCC 23134</strain>
    </source>
</reference>
<dbReference type="Proteomes" id="UP000004095">
    <property type="component" value="Unassembled WGS sequence"/>
</dbReference>
<dbReference type="Gene3D" id="3.90.1720.10">
    <property type="entry name" value="endopeptidase domain like (from Nostoc punctiforme)"/>
    <property type="match status" value="1"/>
</dbReference>
<dbReference type="PANTHER" id="PTHR47053">
    <property type="entry name" value="MUREIN DD-ENDOPEPTIDASE MEPH-RELATED"/>
    <property type="match status" value="1"/>
</dbReference>
<organism evidence="7 8">
    <name type="scientific">Microscilla marina ATCC 23134</name>
    <dbReference type="NCBI Taxonomy" id="313606"/>
    <lineage>
        <taxon>Bacteria</taxon>
        <taxon>Pseudomonadati</taxon>
        <taxon>Bacteroidota</taxon>
        <taxon>Cytophagia</taxon>
        <taxon>Cytophagales</taxon>
        <taxon>Microscillaceae</taxon>
        <taxon>Microscilla</taxon>
    </lineage>
</organism>
<evidence type="ECO:0000313" key="7">
    <source>
        <dbReference type="EMBL" id="EAY31055.1"/>
    </source>
</evidence>
<keyword evidence="2" id="KW-0645">Protease</keyword>
<evidence type="ECO:0000256" key="2">
    <source>
        <dbReference type="ARBA" id="ARBA00022670"/>
    </source>
</evidence>
<dbReference type="AlphaFoldDB" id="A1ZEV3"/>
<keyword evidence="4" id="KW-0788">Thiol protease</keyword>
<dbReference type="InterPro" id="IPR038765">
    <property type="entry name" value="Papain-like_cys_pep_sf"/>
</dbReference>
<keyword evidence="3" id="KW-0378">Hydrolase</keyword>
<dbReference type="MEROPS" id="C40.009"/>
<keyword evidence="8" id="KW-1185">Reference proteome</keyword>
<feature type="signal peptide" evidence="5">
    <location>
        <begin position="1"/>
        <end position="20"/>
    </location>
</feature>
<accession>A1ZEV3</accession>
<feature type="domain" description="NlpC/P60" evidence="6">
    <location>
        <begin position="151"/>
        <end position="281"/>
    </location>
</feature>
<name>A1ZEV3_MICM2</name>
<dbReference type="EMBL" id="AAWS01000004">
    <property type="protein sequence ID" value="EAY31055.1"/>
    <property type="molecule type" value="Genomic_DNA"/>
</dbReference>
<protein>
    <submittedName>
        <fullName evidence="7">Dipeptidyl peptidase VI</fullName>
    </submittedName>
</protein>
<dbReference type="PANTHER" id="PTHR47053:SF1">
    <property type="entry name" value="MUREIN DD-ENDOPEPTIDASE MEPH-RELATED"/>
    <property type="match status" value="1"/>
</dbReference>
<dbReference type="SUPFAM" id="SSF54001">
    <property type="entry name" value="Cysteine proteinases"/>
    <property type="match status" value="1"/>
</dbReference>
<dbReference type="GO" id="GO:0006508">
    <property type="term" value="P:proteolysis"/>
    <property type="evidence" value="ECO:0007669"/>
    <property type="project" value="UniProtKB-KW"/>
</dbReference>
<dbReference type="OrthoDB" id="9813368at2"/>
<evidence type="ECO:0000256" key="1">
    <source>
        <dbReference type="ARBA" id="ARBA00007074"/>
    </source>
</evidence>
<feature type="chain" id="PRO_5002641547" evidence="5">
    <location>
        <begin position="21"/>
        <end position="288"/>
    </location>
</feature>
<proteinExistence type="inferred from homology"/>
<dbReference type="InterPro" id="IPR000064">
    <property type="entry name" value="NLP_P60_dom"/>
</dbReference>
<dbReference type="Pfam" id="PF00877">
    <property type="entry name" value="NLPC_P60"/>
    <property type="match status" value="1"/>
</dbReference>
<evidence type="ECO:0000259" key="6">
    <source>
        <dbReference type="PROSITE" id="PS51935"/>
    </source>
</evidence>
<dbReference type="Gene3D" id="2.30.30.40">
    <property type="entry name" value="SH3 Domains"/>
    <property type="match status" value="1"/>
</dbReference>
<dbReference type="Pfam" id="PF18348">
    <property type="entry name" value="SH3_16"/>
    <property type="match status" value="1"/>
</dbReference>
<evidence type="ECO:0000256" key="3">
    <source>
        <dbReference type="ARBA" id="ARBA00022801"/>
    </source>
</evidence>
<comment type="caution">
    <text evidence="7">The sequence shown here is derived from an EMBL/GenBank/DDBJ whole genome shotgun (WGS) entry which is preliminary data.</text>
</comment>
<sequence>MKKNFLFSVLALLMTVQVYALDYGICAQSVVAVRKTTSAKSEQVTQLVFGDAYKVLKWSPNKKWAYIENSYDNYHGWIEVASVFRVSKDYFTDYHKNAHPVVAEKLGVVKFKGEKIPVSLGSTLPFYKKGEIKLGNEIARYVGKASDITNKQSKEKIIKTAEKLLKIPYLWGGKGKQGYDCSGFAQMVFKTNGYILPRDSYQQAEKGKTVSLAEAQPGDLVFFQRKPQYIEKNGRVVHVGIVYENKNKQLKVIHSAGMVRINKLDKTGLYRDDLGKYSHYFKFIKRLE</sequence>
<dbReference type="eggNOG" id="COG0791">
    <property type="taxonomic scope" value="Bacteria"/>
</dbReference>
<gene>
    <name evidence="7" type="ORF">M23134_07463</name>
</gene>